<dbReference type="AlphaFoldDB" id="A0A915DBH2"/>
<feature type="signal peptide" evidence="1">
    <location>
        <begin position="1"/>
        <end position="18"/>
    </location>
</feature>
<name>A0A915DBH2_9BILA</name>
<keyword evidence="2" id="KW-1185">Reference proteome</keyword>
<sequence>MLILVLLVVAAIAYLAFAKNAAVKEDAGLTTFDVTKKESAYASSTLAGRRNARASASTATAKLPLGLTESRIREMLEDIATETPQISAR</sequence>
<keyword evidence="1" id="KW-0732">Signal</keyword>
<feature type="chain" id="PRO_5037226399" evidence="1">
    <location>
        <begin position="19"/>
        <end position="89"/>
    </location>
</feature>
<organism evidence="2 3">
    <name type="scientific">Ditylenchus dipsaci</name>
    <dbReference type="NCBI Taxonomy" id="166011"/>
    <lineage>
        <taxon>Eukaryota</taxon>
        <taxon>Metazoa</taxon>
        <taxon>Ecdysozoa</taxon>
        <taxon>Nematoda</taxon>
        <taxon>Chromadorea</taxon>
        <taxon>Rhabditida</taxon>
        <taxon>Tylenchina</taxon>
        <taxon>Tylenchomorpha</taxon>
        <taxon>Sphaerularioidea</taxon>
        <taxon>Anguinidae</taxon>
        <taxon>Anguininae</taxon>
        <taxon>Ditylenchus</taxon>
    </lineage>
</organism>
<evidence type="ECO:0000313" key="3">
    <source>
        <dbReference type="WBParaSite" id="jg18157"/>
    </source>
</evidence>
<dbReference type="Proteomes" id="UP000887574">
    <property type="component" value="Unplaced"/>
</dbReference>
<proteinExistence type="predicted"/>
<reference evidence="3" key="1">
    <citation type="submission" date="2022-11" db="UniProtKB">
        <authorList>
            <consortium name="WormBaseParasite"/>
        </authorList>
    </citation>
    <scope>IDENTIFICATION</scope>
</reference>
<evidence type="ECO:0000256" key="1">
    <source>
        <dbReference type="SAM" id="SignalP"/>
    </source>
</evidence>
<protein>
    <submittedName>
        <fullName evidence="3">Uncharacterized protein</fullName>
    </submittedName>
</protein>
<accession>A0A915DBH2</accession>
<dbReference type="WBParaSite" id="jg18157">
    <property type="protein sequence ID" value="jg18157"/>
    <property type="gene ID" value="jg18157"/>
</dbReference>
<evidence type="ECO:0000313" key="2">
    <source>
        <dbReference type="Proteomes" id="UP000887574"/>
    </source>
</evidence>